<dbReference type="GO" id="GO:0016491">
    <property type="term" value="F:oxidoreductase activity"/>
    <property type="evidence" value="ECO:0007669"/>
    <property type="project" value="UniProtKB-KW"/>
</dbReference>
<evidence type="ECO:0000313" key="5">
    <source>
        <dbReference type="EMBL" id="KAF1812283.1"/>
    </source>
</evidence>
<evidence type="ECO:0000256" key="2">
    <source>
        <dbReference type="ARBA" id="ARBA00022857"/>
    </source>
</evidence>
<dbReference type="GeneID" id="54418128"/>
<reference evidence="7" key="3">
    <citation type="submission" date="2025-04" db="UniProtKB">
        <authorList>
            <consortium name="RefSeq"/>
        </authorList>
    </citation>
    <scope>IDENTIFICATION</scope>
    <source>
        <strain evidence="7">CBS 781.70</strain>
    </source>
</reference>
<dbReference type="InterPro" id="IPR036291">
    <property type="entry name" value="NAD(P)-bd_dom_sf"/>
</dbReference>
<evidence type="ECO:0000256" key="3">
    <source>
        <dbReference type="ARBA" id="ARBA00023002"/>
    </source>
</evidence>
<dbReference type="Pfam" id="PF00106">
    <property type="entry name" value="adh_short"/>
    <property type="match status" value="2"/>
</dbReference>
<protein>
    <submittedName>
        <fullName evidence="5 7">Carbonyl reductase</fullName>
    </submittedName>
</protein>
<dbReference type="OrthoDB" id="1933717at2759"/>
<dbReference type="InterPro" id="IPR002347">
    <property type="entry name" value="SDR_fam"/>
</dbReference>
<evidence type="ECO:0000256" key="1">
    <source>
        <dbReference type="ARBA" id="ARBA00006484"/>
    </source>
</evidence>
<dbReference type="AlphaFoldDB" id="A0A6G1G2L1"/>
<dbReference type="PRINTS" id="PR00081">
    <property type="entry name" value="GDHRDH"/>
</dbReference>
<dbReference type="SUPFAM" id="SSF51735">
    <property type="entry name" value="NAD(P)-binding Rossmann-fold domains"/>
    <property type="match status" value="1"/>
</dbReference>
<sequence>MTPAYSRVAAVTGANKGIGFAIVRQLALQYPSSRFNNGPLLIYLTARDKARGEGAVQRLLADDQLRAAKVLSTHGGLSDIRFHTLDISDAASIQIFGQFLKKEHPEGIDFVINNAGIAMDGFDNHIVKETLHCNYYGTLSATRELLPLIKPTGRLVNVASSAGSIEKYSQALQDRFRHAKSVDDVTQIMQSFAAAVAQGREQEEGWTSAAYAASKAGVIGMTRMIGAEEKARNGGTEGERLINACCPGLVPTDMTKGRGSRTPDDGAQTPVMLALGDIKGVSGEYWRSQRVRTW</sequence>
<keyword evidence="2" id="KW-0521">NADP</keyword>
<dbReference type="Proteomes" id="UP000504638">
    <property type="component" value="Unplaced"/>
</dbReference>
<gene>
    <name evidence="5 7" type="ORF">P152DRAFT_436428</name>
</gene>
<name>A0A6G1G2L1_9PEZI</name>
<evidence type="ECO:0000313" key="6">
    <source>
        <dbReference type="Proteomes" id="UP000504638"/>
    </source>
</evidence>
<keyword evidence="6" id="KW-1185">Reference proteome</keyword>
<dbReference type="PANTHER" id="PTHR43963:SF6">
    <property type="entry name" value="CHAIN DEHYDROGENASE FAMILY PROTEIN, PUTATIVE (AFU_ORTHOLOGUE AFUA_3G15350)-RELATED"/>
    <property type="match status" value="1"/>
</dbReference>
<evidence type="ECO:0000256" key="4">
    <source>
        <dbReference type="RuleBase" id="RU000363"/>
    </source>
</evidence>
<reference evidence="7" key="2">
    <citation type="submission" date="2020-04" db="EMBL/GenBank/DDBJ databases">
        <authorList>
            <consortium name="NCBI Genome Project"/>
        </authorList>
    </citation>
    <scope>NUCLEOTIDE SEQUENCE</scope>
    <source>
        <strain evidence="7">CBS 781.70</strain>
    </source>
</reference>
<dbReference type="EMBL" id="ML975158">
    <property type="protein sequence ID" value="KAF1812283.1"/>
    <property type="molecule type" value="Genomic_DNA"/>
</dbReference>
<keyword evidence="3" id="KW-0560">Oxidoreductase</keyword>
<dbReference type="Gene3D" id="3.40.50.720">
    <property type="entry name" value="NAD(P)-binding Rossmann-like Domain"/>
    <property type="match status" value="1"/>
</dbReference>
<dbReference type="PANTHER" id="PTHR43963">
    <property type="entry name" value="CARBONYL REDUCTASE 1-RELATED"/>
    <property type="match status" value="1"/>
</dbReference>
<evidence type="ECO:0000313" key="7">
    <source>
        <dbReference type="RefSeq" id="XP_033533914.1"/>
    </source>
</evidence>
<accession>A0A6G1G2L1</accession>
<proteinExistence type="inferred from homology"/>
<reference evidence="5 7" key="1">
    <citation type="submission" date="2020-01" db="EMBL/GenBank/DDBJ databases">
        <authorList>
            <consortium name="DOE Joint Genome Institute"/>
            <person name="Haridas S."/>
            <person name="Albert R."/>
            <person name="Binder M."/>
            <person name="Bloem J."/>
            <person name="Labutti K."/>
            <person name="Salamov A."/>
            <person name="Andreopoulos B."/>
            <person name="Baker S.E."/>
            <person name="Barry K."/>
            <person name="Bills G."/>
            <person name="Bluhm B.H."/>
            <person name="Cannon C."/>
            <person name="Castanera R."/>
            <person name="Culley D.E."/>
            <person name="Daum C."/>
            <person name="Ezra D."/>
            <person name="Gonzalez J.B."/>
            <person name="Henrissat B."/>
            <person name="Kuo A."/>
            <person name="Liang C."/>
            <person name="Lipzen A."/>
            <person name="Lutzoni F."/>
            <person name="Magnuson J."/>
            <person name="Mondo S."/>
            <person name="Nolan M."/>
            <person name="Ohm R."/>
            <person name="Pangilinan J."/>
            <person name="Park H.-J."/>
            <person name="Ramirez L."/>
            <person name="Alfaro M."/>
            <person name="Sun H."/>
            <person name="Tritt A."/>
            <person name="Yoshinaga Y."/>
            <person name="Zwiers L.-H."/>
            <person name="Turgeon B.G."/>
            <person name="Goodwin S.B."/>
            <person name="Spatafora J.W."/>
            <person name="Crous P.W."/>
            <person name="Grigoriev I.V."/>
        </authorList>
    </citation>
    <scope>NUCLEOTIDE SEQUENCE</scope>
    <source>
        <strain evidence="5 7">CBS 781.70</strain>
    </source>
</reference>
<dbReference type="RefSeq" id="XP_033533914.1">
    <property type="nucleotide sequence ID" value="XM_033677558.1"/>
</dbReference>
<comment type="similarity">
    <text evidence="1 4">Belongs to the short-chain dehydrogenases/reductases (SDR) family.</text>
</comment>
<dbReference type="PRINTS" id="PR00080">
    <property type="entry name" value="SDRFAMILY"/>
</dbReference>
<organism evidence="5">
    <name type="scientific">Eremomyces bilateralis CBS 781.70</name>
    <dbReference type="NCBI Taxonomy" id="1392243"/>
    <lineage>
        <taxon>Eukaryota</taxon>
        <taxon>Fungi</taxon>
        <taxon>Dikarya</taxon>
        <taxon>Ascomycota</taxon>
        <taxon>Pezizomycotina</taxon>
        <taxon>Dothideomycetes</taxon>
        <taxon>Dothideomycetes incertae sedis</taxon>
        <taxon>Eremomycetales</taxon>
        <taxon>Eremomycetaceae</taxon>
        <taxon>Eremomyces</taxon>
    </lineage>
</organism>